<evidence type="ECO:0000313" key="3">
    <source>
        <dbReference type="Proteomes" id="UP000610303"/>
    </source>
</evidence>
<reference evidence="2" key="2">
    <citation type="submission" date="2020-09" db="EMBL/GenBank/DDBJ databases">
        <authorList>
            <person name="Sun Q."/>
            <person name="Ohkuma M."/>
        </authorList>
    </citation>
    <scope>NUCLEOTIDE SEQUENCE</scope>
    <source>
        <strain evidence="2">JCM 3346</strain>
    </source>
</reference>
<proteinExistence type="predicted"/>
<feature type="chain" id="PRO_5037264194" evidence="1">
    <location>
        <begin position="31"/>
        <end position="86"/>
    </location>
</feature>
<dbReference type="EMBL" id="BMRJ01000002">
    <property type="protein sequence ID" value="GGR27774.1"/>
    <property type="molecule type" value="Genomic_DNA"/>
</dbReference>
<feature type="signal peptide" evidence="1">
    <location>
        <begin position="1"/>
        <end position="30"/>
    </location>
</feature>
<reference evidence="2" key="1">
    <citation type="journal article" date="2014" name="Int. J. Syst. Evol. Microbiol.">
        <title>Complete genome sequence of Corynebacterium casei LMG S-19264T (=DSM 44701T), isolated from a smear-ripened cheese.</title>
        <authorList>
            <consortium name="US DOE Joint Genome Institute (JGI-PGF)"/>
            <person name="Walter F."/>
            <person name="Albersmeier A."/>
            <person name="Kalinowski J."/>
            <person name="Ruckert C."/>
        </authorList>
    </citation>
    <scope>NUCLEOTIDE SEQUENCE</scope>
    <source>
        <strain evidence="2">JCM 3346</strain>
    </source>
</reference>
<dbReference type="AlphaFoldDB" id="A0A918CKE7"/>
<name>A0A918CKE7_AGRME</name>
<keyword evidence="3" id="KW-1185">Reference proteome</keyword>
<protein>
    <submittedName>
        <fullName evidence="2">Uncharacterized protein</fullName>
    </submittedName>
</protein>
<organism evidence="2 3">
    <name type="scientific">Agromyces mediolanus</name>
    <name type="common">Corynebacterium mediolanum</name>
    <dbReference type="NCBI Taxonomy" id="41986"/>
    <lineage>
        <taxon>Bacteria</taxon>
        <taxon>Bacillati</taxon>
        <taxon>Actinomycetota</taxon>
        <taxon>Actinomycetes</taxon>
        <taxon>Micrococcales</taxon>
        <taxon>Microbacteriaceae</taxon>
        <taxon>Agromyces</taxon>
    </lineage>
</organism>
<comment type="caution">
    <text evidence="2">The sequence shown here is derived from an EMBL/GenBank/DDBJ whole genome shotgun (WGS) entry which is preliminary data.</text>
</comment>
<accession>A0A918CKE7</accession>
<evidence type="ECO:0000313" key="2">
    <source>
        <dbReference type="EMBL" id="GGR27774.1"/>
    </source>
</evidence>
<keyword evidence="1" id="KW-0732">Signal</keyword>
<dbReference type="RefSeq" id="WP_189085391.1">
    <property type="nucleotide sequence ID" value="NZ_BMRJ01000002.1"/>
</dbReference>
<gene>
    <name evidence="2" type="ORF">GCM10010196_21850</name>
</gene>
<evidence type="ECO:0000256" key="1">
    <source>
        <dbReference type="SAM" id="SignalP"/>
    </source>
</evidence>
<dbReference type="Proteomes" id="UP000610303">
    <property type="component" value="Unassembled WGS sequence"/>
</dbReference>
<sequence length="86" mass="9230">MKRKIRLATTTAALALVVTGGVATAAPAQAADWKAYSVSVQGQSACKGMLTSAIRGKLMTGYKVDLRQPCYHSGGGYWSAYFYYSR</sequence>